<accession>G5N7E3</accession>
<protein>
    <recommendedName>
        <fullName evidence="3">Glutathione-regulated potassium-efflux system ancillary protein KefF</fullName>
    </recommendedName>
</protein>
<reference evidence="1 2" key="1">
    <citation type="journal article" date="2011" name="BMC Genomics">
        <title>Genome sequencing reveals diversification of virulence factor content and possible host adaptation in distinct subpopulations of Salmonella enterica.</title>
        <authorList>
            <person name="den Bakker H.C."/>
            <person name="Moreno Switt A.I."/>
            <person name="Govoni G."/>
            <person name="Cummings C.A."/>
            <person name="Ranieri M.L."/>
            <person name="Degoricija L."/>
            <person name="Hoelzer K."/>
            <person name="Rodriguez-Rivera L.D."/>
            <person name="Brown S."/>
            <person name="Bolchacova E."/>
            <person name="Furtado M.R."/>
            <person name="Wiedmann M."/>
        </authorList>
    </citation>
    <scope>NUCLEOTIDE SEQUENCE [LARGE SCALE GENOMIC DNA]</scope>
    <source>
        <strain evidence="1 2">R8-3668</strain>
    </source>
</reference>
<dbReference type="Proteomes" id="UP000003532">
    <property type="component" value="Unassembled WGS sequence"/>
</dbReference>
<comment type="caution">
    <text evidence="1">The sequence shown here is derived from an EMBL/GenBank/DDBJ whole genome shotgun (WGS) entry which is preliminary data.</text>
</comment>
<name>G5N7E3_SALET</name>
<feature type="non-terminal residue" evidence="1">
    <location>
        <position position="28"/>
    </location>
</feature>
<sequence>MILIIYAHPYPHHSHANKQMLEQAGTLE</sequence>
<organism evidence="1 2">
    <name type="scientific">Salmonella enterica subsp. enterica serovar Inverness str. R8-3668</name>
    <dbReference type="NCBI Taxonomy" id="913075"/>
    <lineage>
        <taxon>Bacteria</taxon>
        <taxon>Pseudomonadati</taxon>
        <taxon>Pseudomonadota</taxon>
        <taxon>Gammaproteobacteria</taxon>
        <taxon>Enterobacterales</taxon>
        <taxon>Enterobacteriaceae</taxon>
        <taxon>Salmonella</taxon>
    </lineage>
</organism>
<proteinExistence type="predicted"/>
<evidence type="ECO:0008006" key="3">
    <source>
        <dbReference type="Google" id="ProtNLM"/>
    </source>
</evidence>
<evidence type="ECO:0000313" key="1">
    <source>
        <dbReference type="EMBL" id="EHC63313.1"/>
    </source>
</evidence>
<gene>
    <name evidence="1" type="ORF">LTSEINV_0182</name>
</gene>
<dbReference type="AlphaFoldDB" id="G5N7E3"/>
<dbReference type="EMBL" id="AFCO01000067">
    <property type="protein sequence ID" value="EHC63313.1"/>
    <property type="molecule type" value="Genomic_DNA"/>
</dbReference>
<evidence type="ECO:0000313" key="2">
    <source>
        <dbReference type="Proteomes" id="UP000003532"/>
    </source>
</evidence>